<dbReference type="Pfam" id="PF01515">
    <property type="entry name" value="PTA_PTB"/>
    <property type="match status" value="1"/>
</dbReference>
<dbReference type="GO" id="GO:0008959">
    <property type="term" value="F:phosphate acetyltransferase activity"/>
    <property type="evidence" value="ECO:0007669"/>
    <property type="project" value="UniProtKB-EC"/>
</dbReference>
<proteinExistence type="inferred from homology"/>
<evidence type="ECO:0000256" key="2">
    <source>
        <dbReference type="ARBA" id="ARBA00004989"/>
    </source>
</evidence>
<dbReference type="EC" id="2.3.1.8" evidence="4"/>
<organism evidence="10 11">
    <name type="scientific">Adlercreutzia muris</name>
    <dbReference type="NCBI Taxonomy" id="1796610"/>
    <lineage>
        <taxon>Bacteria</taxon>
        <taxon>Bacillati</taxon>
        <taxon>Actinomycetota</taxon>
        <taxon>Coriobacteriia</taxon>
        <taxon>Eggerthellales</taxon>
        <taxon>Eggerthellaceae</taxon>
        <taxon>Adlercreutzia</taxon>
    </lineage>
</organism>
<accession>A0A7C8FVD4</accession>
<dbReference type="PANTHER" id="PTHR43356">
    <property type="entry name" value="PHOSPHATE ACETYLTRANSFERASE"/>
    <property type="match status" value="1"/>
</dbReference>
<dbReference type="PIRSF" id="PIRSF000428">
    <property type="entry name" value="P_Ac_trans"/>
    <property type="match status" value="1"/>
</dbReference>
<dbReference type="InterPro" id="IPR042113">
    <property type="entry name" value="P_AcTrfase_dom1"/>
</dbReference>
<protein>
    <recommendedName>
        <fullName evidence="5">Phosphate acetyltransferase</fullName>
        <ecNumber evidence="4">2.3.1.8</ecNumber>
    </recommendedName>
    <alternativeName>
        <fullName evidence="8">Phosphotransacetylase</fullName>
    </alternativeName>
</protein>
<evidence type="ECO:0000256" key="6">
    <source>
        <dbReference type="ARBA" id="ARBA00022679"/>
    </source>
</evidence>
<comment type="pathway">
    <text evidence="2">Metabolic intermediate biosynthesis; acetyl-CoA biosynthesis; acetyl-CoA from acetate: step 2/2.</text>
</comment>
<dbReference type="EMBL" id="WAJS01000052">
    <property type="protein sequence ID" value="KAB1640008.1"/>
    <property type="molecule type" value="Genomic_DNA"/>
</dbReference>
<dbReference type="Proteomes" id="UP000479639">
    <property type="component" value="Unassembled WGS sequence"/>
</dbReference>
<evidence type="ECO:0000256" key="3">
    <source>
        <dbReference type="ARBA" id="ARBA00005656"/>
    </source>
</evidence>
<dbReference type="InterPro" id="IPR004614">
    <property type="entry name" value="P_AcTrfase"/>
</dbReference>
<keyword evidence="7 10" id="KW-0012">Acyltransferase</keyword>
<comment type="catalytic activity">
    <reaction evidence="1">
        <text>acetyl-CoA + phosphate = acetyl phosphate + CoA</text>
        <dbReference type="Rhea" id="RHEA:19521"/>
        <dbReference type="ChEBI" id="CHEBI:22191"/>
        <dbReference type="ChEBI" id="CHEBI:43474"/>
        <dbReference type="ChEBI" id="CHEBI:57287"/>
        <dbReference type="ChEBI" id="CHEBI:57288"/>
        <dbReference type="EC" id="2.3.1.8"/>
    </reaction>
</comment>
<sequence>MGAVTFPGEKGPAVSAFLDTMIAQAKSDKKTIVLPEGNDIRTLKAAEAILADDIADVIILGNPVEIAAAGCNLNGARIVDFRTSELRAPYAEKLAELRAKKGMTVEAALELMDNELYFGMMMVKMGEADGLVSGACHSTGDVLRPALQILKTAPGAQMVSSFFVMNVPDCDLGHAGTFLFSDCGLEVQPDAERLAQIAINAEAAWRSLIDGAEPVVAMLSHSSYGSARNDDADKVVRATALVKELAPELAVDGELQLDAAIVPEIGAAKAPASPVAGRANVLVFPDIDAGNIGYKLVQRLAKAEAYGPILQGIAAPVNDLSRGCTAEDIVGVVAITAVQAQGR</sequence>
<dbReference type="Gene3D" id="3.40.50.10750">
    <property type="entry name" value="Isocitrate/Isopropylmalate dehydrogenase-like"/>
    <property type="match status" value="1"/>
</dbReference>
<name>A0A7C8FVD4_9ACTN</name>
<evidence type="ECO:0000313" key="10">
    <source>
        <dbReference type="EMBL" id="KAB1640008.1"/>
    </source>
</evidence>
<evidence type="ECO:0000256" key="4">
    <source>
        <dbReference type="ARBA" id="ARBA00012707"/>
    </source>
</evidence>
<gene>
    <name evidence="10" type="primary">pta</name>
    <name evidence="10" type="ORF">F8D48_10900</name>
</gene>
<dbReference type="PANTHER" id="PTHR43356:SF3">
    <property type="entry name" value="PHOSPHATE ACETYLTRANSFERASE"/>
    <property type="match status" value="1"/>
</dbReference>
<evidence type="ECO:0000313" key="11">
    <source>
        <dbReference type="Proteomes" id="UP000479639"/>
    </source>
</evidence>
<comment type="caution">
    <text evidence="10">The sequence shown here is derived from an EMBL/GenBank/DDBJ whole genome shotgun (WGS) entry which is preliminary data.</text>
</comment>
<dbReference type="InterPro" id="IPR012147">
    <property type="entry name" value="P_Ac_Bu_trans"/>
</dbReference>
<dbReference type="NCBIfam" id="NF007233">
    <property type="entry name" value="PRK09653.1"/>
    <property type="match status" value="1"/>
</dbReference>
<dbReference type="Gene3D" id="3.40.50.10950">
    <property type="match status" value="1"/>
</dbReference>
<dbReference type="InterPro" id="IPR002505">
    <property type="entry name" value="PTA_PTB"/>
</dbReference>
<reference evidence="10 11" key="1">
    <citation type="submission" date="2019-09" db="EMBL/GenBank/DDBJ databases">
        <title>Whole genome shotgun sequencing (WGS) of Ellagibacter isourolithinifaciens DSM 104140(T) and Adlercreutzia muris DSM 29508(T).</title>
        <authorList>
            <person name="Stoll D.A."/>
            <person name="Danylec N."/>
            <person name="Huch M."/>
        </authorList>
    </citation>
    <scope>NUCLEOTIDE SEQUENCE [LARGE SCALE GENOMIC DNA]</scope>
    <source>
        <strain evidence="10 11">DSM 29508</strain>
    </source>
</reference>
<keyword evidence="6 10" id="KW-0808">Transferase</keyword>
<dbReference type="SUPFAM" id="SSF53659">
    <property type="entry name" value="Isocitrate/Isopropylmalate dehydrogenase-like"/>
    <property type="match status" value="1"/>
</dbReference>
<evidence type="ECO:0000256" key="8">
    <source>
        <dbReference type="ARBA" id="ARBA00031108"/>
    </source>
</evidence>
<feature type="domain" description="Phosphate acetyl/butaryl transferase" evidence="9">
    <location>
        <begin position="17"/>
        <end position="337"/>
    </location>
</feature>
<evidence type="ECO:0000256" key="7">
    <source>
        <dbReference type="ARBA" id="ARBA00023315"/>
    </source>
</evidence>
<evidence type="ECO:0000259" key="9">
    <source>
        <dbReference type="Pfam" id="PF01515"/>
    </source>
</evidence>
<evidence type="ECO:0000256" key="1">
    <source>
        <dbReference type="ARBA" id="ARBA00000705"/>
    </source>
</evidence>
<comment type="similarity">
    <text evidence="3">Belongs to the phosphate acetyltransferase and butyryltransferase family.</text>
</comment>
<dbReference type="InterPro" id="IPR050500">
    <property type="entry name" value="Phos_Acetyltrans/Butyryltrans"/>
</dbReference>
<keyword evidence="11" id="KW-1185">Reference proteome</keyword>
<dbReference type="AlphaFoldDB" id="A0A7C8FVD4"/>
<evidence type="ECO:0000256" key="5">
    <source>
        <dbReference type="ARBA" id="ARBA00021528"/>
    </source>
</evidence>
<dbReference type="InterPro" id="IPR042112">
    <property type="entry name" value="P_AcTrfase_dom2"/>
</dbReference>
<dbReference type="NCBIfam" id="TIGR00651">
    <property type="entry name" value="pta"/>
    <property type="match status" value="1"/>
</dbReference>